<dbReference type="Proteomes" id="UP000701698">
    <property type="component" value="Unassembled WGS sequence"/>
</dbReference>
<protein>
    <submittedName>
        <fullName evidence="2">Type II secretion system protein</fullName>
    </submittedName>
</protein>
<dbReference type="AlphaFoldDB" id="A0A955LHY6"/>
<keyword evidence="1" id="KW-0812">Transmembrane</keyword>
<dbReference type="SUPFAM" id="SSF54523">
    <property type="entry name" value="Pili subunits"/>
    <property type="match status" value="1"/>
</dbReference>
<evidence type="ECO:0000313" key="2">
    <source>
        <dbReference type="EMBL" id="MCA9390111.1"/>
    </source>
</evidence>
<keyword evidence="1" id="KW-1133">Transmembrane helix</keyword>
<organism evidence="2 3">
    <name type="scientific">candidate division WWE3 bacterium</name>
    <dbReference type="NCBI Taxonomy" id="2053526"/>
    <lineage>
        <taxon>Bacteria</taxon>
        <taxon>Katanobacteria</taxon>
    </lineage>
</organism>
<accession>A0A955LHY6</accession>
<dbReference type="EMBL" id="JAGQKX010000032">
    <property type="protein sequence ID" value="MCA9390111.1"/>
    <property type="molecule type" value="Genomic_DNA"/>
</dbReference>
<comment type="caution">
    <text evidence="2">The sequence shown here is derived from an EMBL/GenBank/DDBJ whole genome shotgun (WGS) entry which is preliminary data.</text>
</comment>
<reference evidence="2" key="2">
    <citation type="journal article" date="2021" name="Microbiome">
        <title>Successional dynamics and alternative stable states in a saline activated sludge microbial community over 9 years.</title>
        <authorList>
            <person name="Wang Y."/>
            <person name="Ye J."/>
            <person name="Ju F."/>
            <person name="Liu L."/>
            <person name="Boyd J.A."/>
            <person name="Deng Y."/>
            <person name="Parks D.H."/>
            <person name="Jiang X."/>
            <person name="Yin X."/>
            <person name="Woodcroft B.J."/>
            <person name="Tyson G.W."/>
            <person name="Hugenholtz P."/>
            <person name="Polz M.F."/>
            <person name="Zhang T."/>
        </authorList>
    </citation>
    <scope>NUCLEOTIDE SEQUENCE</scope>
    <source>
        <strain evidence="2">HKST-UBA01</strain>
    </source>
</reference>
<dbReference type="NCBIfam" id="TIGR02532">
    <property type="entry name" value="IV_pilin_GFxxxE"/>
    <property type="match status" value="1"/>
</dbReference>
<keyword evidence="1" id="KW-0472">Membrane</keyword>
<evidence type="ECO:0000313" key="3">
    <source>
        <dbReference type="Proteomes" id="UP000701698"/>
    </source>
</evidence>
<evidence type="ECO:0000256" key="1">
    <source>
        <dbReference type="SAM" id="Phobius"/>
    </source>
</evidence>
<proteinExistence type="predicted"/>
<dbReference type="InterPro" id="IPR012902">
    <property type="entry name" value="N_methyl_site"/>
</dbReference>
<feature type="transmembrane region" description="Helical" evidence="1">
    <location>
        <begin position="20"/>
        <end position="38"/>
    </location>
</feature>
<reference evidence="2" key="1">
    <citation type="submission" date="2020-04" db="EMBL/GenBank/DDBJ databases">
        <authorList>
            <person name="Zhang T."/>
        </authorList>
    </citation>
    <scope>NUCLEOTIDE SEQUENCE</scope>
    <source>
        <strain evidence="2">HKST-UBA01</strain>
    </source>
</reference>
<sequence length="195" mass="21634">MMSKNTVRTTMESGFTFVELLLVMALIGVMTGFLASLFRSSVFLFQNQDLEIQVIEEANYLNSFMLENLRDAEGVETTITDGSDTFTSGSDEIIVRLPAIDGSSNPIPGIYDYYVMYQSSSSPGDLRWRLIPAGSSNRVAFDKLAGEEITAMSFSYDTMIPAEASFVTVTFTLEKSNSFRTIDISRSTSVNLRNQ</sequence>
<dbReference type="InterPro" id="IPR045584">
    <property type="entry name" value="Pilin-like"/>
</dbReference>
<name>A0A955LHY6_UNCKA</name>
<gene>
    <name evidence="2" type="ORF">KC571_01800</name>
</gene>